<comment type="caution">
    <text evidence="2">The sequence shown here is derived from an EMBL/GenBank/DDBJ whole genome shotgun (WGS) entry which is preliminary data.</text>
</comment>
<evidence type="ECO:0000313" key="2">
    <source>
        <dbReference type="EMBL" id="KAK5825485.1"/>
    </source>
</evidence>
<gene>
    <name evidence="2" type="ORF">PVK06_020322</name>
</gene>
<sequence length="108" mass="11952">MLSLSSNVEKVQELLNSHKNKITLNSHKNKMTEKNDALKVMVMALKEETVVMMKALSTRTKELEGVFALCRAAVGNGVTIAALNCKVDVLKPKEFAETRSTCDEDNIL</sequence>
<keyword evidence="1" id="KW-0175">Coiled coil</keyword>
<organism evidence="2 3">
    <name type="scientific">Gossypium arboreum</name>
    <name type="common">Tree cotton</name>
    <name type="synonym">Gossypium nanking</name>
    <dbReference type="NCBI Taxonomy" id="29729"/>
    <lineage>
        <taxon>Eukaryota</taxon>
        <taxon>Viridiplantae</taxon>
        <taxon>Streptophyta</taxon>
        <taxon>Embryophyta</taxon>
        <taxon>Tracheophyta</taxon>
        <taxon>Spermatophyta</taxon>
        <taxon>Magnoliopsida</taxon>
        <taxon>eudicotyledons</taxon>
        <taxon>Gunneridae</taxon>
        <taxon>Pentapetalae</taxon>
        <taxon>rosids</taxon>
        <taxon>malvids</taxon>
        <taxon>Malvales</taxon>
        <taxon>Malvaceae</taxon>
        <taxon>Malvoideae</taxon>
        <taxon>Gossypium</taxon>
    </lineage>
</organism>
<reference evidence="2 3" key="1">
    <citation type="submission" date="2023-03" db="EMBL/GenBank/DDBJ databases">
        <title>WGS of Gossypium arboreum.</title>
        <authorList>
            <person name="Yu D."/>
        </authorList>
    </citation>
    <scope>NUCLEOTIDE SEQUENCE [LARGE SCALE GENOMIC DNA]</scope>
    <source>
        <tissue evidence="2">Leaf</tissue>
    </source>
</reference>
<keyword evidence="3" id="KW-1185">Reference proteome</keyword>
<protein>
    <submittedName>
        <fullName evidence="2">Uncharacterized protein</fullName>
    </submittedName>
</protein>
<evidence type="ECO:0000313" key="3">
    <source>
        <dbReference type="Proteomes" id="UP001358586"/>
    </source>
</evidence>
<dbReference type="EMBL" id="JARKNE010000006">
    <property type="protein sequence ID" value="KAK5825485.1"/>
    <property type="molecule type" value="Genomic_DNA"/>
</dbReference>
<feature type="coiled-coil region" evidence="1">
    <location>
        <begin position="1"/>
        <end position="48"/>
    </location>
</feature>
<accession>A0ABR0PM27</accession>
<dbReference type="Proteomes" id="UP001358586">
    <property type="component" value="Chromosome 6"/>
</dbReference>
<proteinExistence type="predicted"/>
<name>A0ABR0PM27_GOSAR</name>
<evidence type="ECO:0000256" key="1">
    <source>
        <dbReference type="SAM" id="Coils"/>
    </source>
</evidence>